<name>B1YCF4_PYRNV</name>
<dbReference type="InterPro" id="IPR024041">
    <property type="entry name" value="NH4_transpt_AmtB-like_dom"/>
</dbReference>
<sequence length="413" mass="43134">MQVDVAATVWTALGGILVFLMIPAVGFLEAGLVRRSNVINAMMKGLLAVMVFFPIWFVVFPYYYGGVLQDGFYPTSQDAGVPAYVYGFFMGAFGSVTLAILFSGAPERLKFGGWLAFAVFFSAVQWPLVTSWVWANGFLANLGNYFGLEGLGVRDFAGGTVVHAYAALAGAVATALLGPTALRAVRKNGGDSVVAYKEAVEYKKAELPYAIVGTTLLFFGWFGFNGGSTIVVSPQTGYAIANTAVAGSLGGLIAALLARLGEGVWSPVMAISGVLAGLVAITPLAGYVELWAALLVGALSGAVAFYGTKLVERYIPVDDPVGSLPVHGFNGVLGSALVPVLASPDVSGGLKGLIYGGPAGWVLVQWLGMAIALVFVVATTAAFFYALVKLGFRVKPEEELVGLDMVDHGVARV</sequence>
<dbReference type="GeneID" id="6165818"/>
<keyword evidence="5 6" id="KW-0472">Membrane</keyword>
<evidence type="ECO:0000256" key="5">
    <source>
        <dbReference type="ARBA" id="ARBA00023136"/>
    </source>
</evidence>
<proteinExistence type="inferred from homology"/>
<comment type="subcellular location">
    <subcellularLocation>
        <location evidence="1">Membrane</location>
        <topology evidence="1">Multi-pass membrane protein</topology>
    </subcellularLocation>
</comment>
<dbReference type="STRING" id="444157.Tneu_0524"/>
<feature type="transmembrane region" description="Helical" evidence="6">
    <location>
        <begin position="320"/>
        <end position="342"/>
    </location>
</feature>
<dbReference type="InterPro" id="IPR029020">
    <property type="entry name" value="Ammonium/urea_transptr"/>
</dbReference>
<evidence type="ECO:0000256" key="4">
    <source>
        <dbReference type="ARBA" id="ARBA00022989"/>
    </source>
</evidence>
<dbReference type="GO" id="GO:0008519">
    <property type="term" value="F:ammonium channel activity"/>
    <property type="evidence" value="ECO:0007669"/>
    <property type="project" value="InterPro"/>
</dbReference>
<dbReference type="OrthoDB" id="10960at2157"/>
<comment type="similarity">
    <text evidence="2">Belongs to the ammonia transporter channel (TC 1.A.11.2) family.</text>
</comment>
<feature type="transmembrane region" description="Helical" evidence="6">
    <location>
        <begin position="114"/>
        <end position="135"/>
    </location>
</feature>
<dbReference type="RefSeq" id="WP_012349887.1">
    <property type="nucleotide sequence ID" value="NC_010525.1"/>
</dbReference>
<feature type="transmembrane region" description="Helical" evidence="6">
    <location>
        <begin position="12"/>
        <end position="33"/>
    </location>
</feature>
<reference evidence="8" key="1">
    <citation type="submission" date="2008-03" db="EMBL/GenBank/DDBJ databases">
        <title>Complete sequence of Thermoproteus neutrophilus V24Sta.</title>
        <authorList>
            <consortium name="US DOE Joint Genome Institute"/>
            <person name="Copeland A."/>
            <person name="Lucas S."/>
            <person name="Lapidus A."/>
            <person name="Glavina del Rio T."/>
            <person name="Dalin E."/>
            <person name="Tice H."/>
            <person name="Bruce D."/>
            <person name="Goodwin L."/>
            <person name="Pitluck S."/>
            <person name="Sims D."/>
            <person name="Brettin T."/>
            <person name="Detter J.C."/>
            <person name="Han C."/>
            <person name="Kuske C.R."/>
            <person name="Schmutz J."/>
            <person name="Larimer F."/>
            <person name="Land M."/>
            <person name="Hauser L."/>
            <person name="Kyrpides N."/>
            <person name="Mikhailova N."/>
            <person name="Biddle J.F."/>
            <person name="Zhang Z."/>
            <person name="Fitz-Gibbon S.T."/>
            <person name="Lowe T.M."/>
            <person name="Saltikov C."/>
            <person name="House C.H."/>
            <person name="Richardson P."/>
        </authorList>
    </citation>
    <scope>NUCLEOTIDE SEQUENCE [LARGE SCALE GENOMIC DNA]</scope>
    <source>
        <strain evidence="8">V24Sta</strain>
    </source>
</reference>
<dbReference type="PANTHER" id="PTHR43029">
    <property type="entry name" value="AMMONIUM TRANSPORTER MEP2"/>
    <property type="match status" value="1"/>
</dbReference>
<keyword evidence="9" id="KW-1185">Reference proteome</keyword>
<accession>B1YCF4</accession>
<feature type="transmembrane region" description="Helical" evidence="6">
    <location>
        <begin position="362"/>
        <end position="388"/>
    </location>
</feature>
<evidence type="ECO:0000259" key="7">
    <source>
        <dbReference type="Pfam" id="PF00909"/>
    </source>
</evidence>
<gene>
    <name evidence="8" type="ordered locus">Tneu_0524</name>
</gene>
<dbReference type="AlphaFoldDB" id="B1YCF4"/>
<dbReference type="PANTHER" id="PTHR43029:SF21">
    <property type="entry name" value="AMMONIUM TRANSPORTER 1"/>
    <property type="match status" value="1"/>
</dbReference>
<dbReference type="Pfam" id="PF00909">
    <property type="entry name" value="Ammonium_transp"/>
    <property type="match status" value="1"/>
</dbReference>
<feature type="domain" description="Ammonium transporter AmtB-like" evidence="7">
    <location>
        <begin position="9"/>
        <end position="409"/>
    </location>
</feature>
<evidence type="ECO:0000256" key="3">
    <source>
        <dbReference type="ARBA" id="ARBA00022692"/>
    </source>
</evidence>
<dbReference type="GO" id="GO:0005886">
    <property type="term" value="C:plasma membrane"/>
    <property type="evidence" value="ECO:0007669"/>
    <property type="project" value="TreeGrafter"/>
</dbReference>
<dbReference type="SUPFAM" id="SSF111352">
    <property type="entry name" value="Ammonium transporter"/>
    <property type="match status" value="1"/>
</dbReference>
<feature type="transmembrane region" description="Helical" evidence="6">
    <location>
        <begin position="84"/>
        <end position="102"/>
    </location>
</feature>
<organism evidence="8 9">
    <name type="scientific">Pyrobaculum neutrophilum (strain DSM 2338 / JCM 9278 / NBRC 100436 / V24Sta)</name>
    <name type="common">Thermoproteus neutrophilus</name>
    <dbReference type="NCBI Taxonomy" id="444157"/>
    <lineage>
        <taxon>Archaea</taxon>
        <taxon>Thermoproteota</taxon>
        <taxon>Thermoprotei</taxon>
        <taxon>Thermoproteales</taxon>
        <taxon>Thermoproteaceae</taxon>
        <taxon>Pyrobaculum</taxon>
    </lineage>
</organism>
<feature type="transmembrane region" description="Helical" evidence="6">
    <location>
        <begin position="45"/>
        <end position="64"/>
    </location>
</feature>
<evidence type="ECO:0000256" key="6">
    <source>
        <dbReference type="SAM" id="Phobius"/>
    </source>
</evidence>
<feature type="transmembrane region" description="Helical" evidence="6">
    <location>
        <begin position="236"/>
        <end position="257"/>
    </location>
</feature>
<protein>
    <submittedName>
        <fullName evidence="8">Rh family protein/ammonium transporter</fullName>
    </submittedName>
</protein>
<dbReference type="Proteomes" id="UP000001694">
    <property type="component" value="Chromosome"/>
</dbReference>
<dbReference type="eggNOG" id="arCOG04397">
    <property type="taxonomic scope" value="Archaea"/>
</dbReference>
<dbReference type="Gene3D" id="1.10.3430.10">
    <property type="entry name" value="Ammonium transporter AmtB like domains"/>
    <property type="match status" value="1"/>
</dbReference>
<feature type="transmembrane region" description="Helical" evidence="6">
    <location>
        <begin position="290"/>
        <end position="308"/>
    </location>
</feature>
<dbReference type="KEGG" id="tne:Tneu_0524"/>
<feature type="transmembrane region" description="Helical" evidence="6">
    <location>
        <begin position="264"/>
        <end position="284"/>
    </location>
</feature>
<evidence type="ECO:0000313" key="8">
    <source>
        <dbReference type="EMBL" id="ACB39467.1"/>
    </source>
</evidence>
<keyword evidence="4 6" id="KW-1133">Transmembrane helix</keyword>
<evidence type="ECO:0000256" key="2">
    <source>
        <dbReference type="ARBA" id="ARBA00005887"/>
    </source>
</evidence>
<evidence type="ECO:0000256" key="1">
    <source>
        <dbReference type="ARBA" id="ARBA00004141"/>
    </source>
</evidence>
<dbReference type="InterPro" id="IPR001905">
    <property type="entry name" value="Ammonium_transpt"/>
</dbReference>
<keyword evidence="3 6" id="KW-0812">Transmembrane</keyword>
<dbReference type="EMBL" id="CP001014">
    <property type="protein sequence ID" value="ACB39467.1"/>
    <property type="molecule type" value="Genomic_DNA"/>
</dbReference>
<feature type="transmembrane region" description="Helical" evidence="6">
    <location>
        <begin position="155"/>
        <end position="177"/>
    </location>
</feature>
<feature type="transmembrane region" description="Helical" evidence="6">
    <location>
        <begin position="207"/>
        <end position="224"/>
    </location>
</feature>
<evidence type="ECO:0000313" key="9">
    <source>
        <dbReference type="Proteomes" id="UP000001694"/>
    </source>
</evidence>
<dbReference type="HOGENOM" id="CLU_000445_33_1_2"/>